<name>A0A7T3PGX1_9CAUD</name>
<accession>A0A7T3PGX1</accession>
<sequence length="90" mass="9782">MTDTMTRESLFSFVLGATVAIVAFASLMPAPATSAPATSAPAAECEPIGNSICRTDDRERGVSCYTTRQNRIEKLDCVYVPGLREQHETR</sequence>
<reference evidence="1 2" key="1">
    <citation type="submission" date="2020-11" db="EMBL/GenBank/DDBJ databases">
        <title>Complete Genome Sequence of Achromobacter phage vB_AchrS_AchV4.</title>
        <authorList>
            <person name="Kaliniene L."/>
            <person name="Noreika A."/>
            <person name="Meskys R."/>
        </authorList>
    </citation>
    <scope>NUCLEOTIDE SEQUENCE [LARGE SCALE GENOMIC DNA]</scope>
</reference>
<gene>
    <name evidence="1" type="ORF">AchV4_0055</name>
</gene>
<protein>
    <submittedName>
        <fullName evidence="1">Uncharacterized protein</fullName>
    </submittedName>
</protein>
<evidence type="ECO:0000313" key="2">
    <source>
        <dbReference type="Proteomes" id="UP000595170"/>
    </source>
</evidence>
<proteinExistence type="predicted"/>
<organism evidence="1 2">
    <name type="scientific">Achromobacter phage vB_AchrS_AchV4</name>
    <dbReference type="NCBI Taxonomy" id="2796514"/>
    <lineage>
        <taxon>Viruses</taxon>
        <taxon>Duplodnaviria</taxon>
        <taxon>Heunggongvirae</taxon>
        <taxon>Uroviricota</taxon>
        <taxon>Caudoviricetes</taxon>
        <taxon>Casjensviridae</taxon>
        <taxon>Gediminasvirus</taxon>
        <taxon>Gediminasvirus AchV4</taxon>
    </lineage>
</organism>
<dbReference type="Proteomes" id="UP000595170">
    <property type="component" value="Segment"/>
</dbReference>
<dbReference type="EMBL" id="MW269554">
    <property type="protein sequence ID" value="QPZ53294.1"/>
    <property type="molecule type" value="Genomic_DNA"/>
</dbReference>
<keyword evidence="2" id="KW-1185">Reference proteome</keyword>
<evidence type="ECO:0000313" key="1">
    <source>
        <dbReference type="EMBL" id="QPZ53294.1"/>
    </source>
</evidence>